<proteinExistence type="inferred from homology"/>
<feature type="binding site" evidence="5">
    <location>
        <position position="288"/>
    </location>
    <ligand>
        <name>Fe cation</name>
        <dbReference type="ChEBI" id="CHEBI:24875"/>
        <note>catalytic</note>
    </ligand>
</feature>
<keyword evidence="6 7" id="KW-0223">Dioxygenase</keyword>
<comment type="caution">
    <text evidence="7">The sequence shown here is derived from an EMBL/GenBank/DDBJ whole genome shotgun (WGS) entry which is preliminary data.</text>
</comment>
<feature type="binding site" evidence="5">
    <location>
        <position position="469"/>
    </location>
    <ligand>
        <name>Fe cation</name>
        <dbReference type="ChEBI" id="CHEBI:24875"/>
        <note>catalytic</note>
    </ligand>
</feature>
<name>A0A7I9YJ29_MYCBU</name>
<reference evidence="7 8" key="1">
    <citation type="journal article" date="2019" name="Emerg. Microbes Infect.">
        <title>Comprehensive subspecies identification of 175 nontuberculous mycobacteria species based on 7547 genomic profiles.</title>
        <authorList>
            <person name="Matsumoto Y."/>
            <person name="Kinjo T."/>
            <person name="Motooka D."/>
            <person name="Nabeya D."/>
            <person name="Jung N."/>
            <person name="Uechi K."/>
            <person name="Horii T."/>
            <person name="Iida T."/>
            <person name="Fujita J."/>
            <person name="Nakamura S."/>
        </authorList>
    </citation>
    <scope>NUCLEOTIDE SEQUENCE [LARGE SCALE GENOMIC DNA]</scope>
    <source>
        <strain evidence="7 8">JCM 30725</strain>
    </source>
</reference>
<evidence type="ECO:0000256" key="5">
    <source>
        <dbReference type="PIRSR" id="PIRSR604294-1"/>
    </source>
</evidence>
<dbReference type="PANTHER" id="PTHR10543:SF89">
    <property type="entry name" value="CAROTENOID 9,10(9',10')-CLEAVAGE DIOXYGENASE 1"/>
    <property type="match status" value="1"/>
</dbReference>
<evidence type="ECO:0000256" key="1">
    <source>
        <dbReference type="ARBA" id="ARBA00006787"/>
    </source>
</evidence>
<feature type="binding site" evidence="5">
    <location>
        <position position="219"/>
    </location>
    <ligand>
        <name>Fe cation</name>
        <dbReference type="ChEBI" id="CHEBI:24875"/>
        <note>catalytic</note>
    </ligand>
</feature>
<dbReference type="RefSeq" id="WP_163707940.1">
    <property type="nucleotide sequence ID" value="NZ_BLKZ01000001.1"/>
</dbReference>
<accession>A0A7I9YJ29</accession>
<evidence type="ECO:0000256" key="6">
    <source>
        <dbReference type="RuleBase" id="RU364048"/>
    </source>
</evidence>
<keyword evidence="2 5" id="KW-0479">Metal-binding</keyword>
<comment type="similarity">
    <text evidence="1 6">Belongs to the carotenoid oxygenase family.</text>
</comment>
<gene>
    <name evidence="7" type="ORF">MBOU_07280</name>
</gene>
<dbReference type="Proteomes" id="UP000465360">
    <property type="component" value="Unassembled WGS sequence"/>
</dbReference>
<dbReference type="PANTHER" id="PTHR10543">
    <property type="entry name" value="BETA-CAROTENE DIOXYGENASE"/>
    <property type="match status" value="1"/>
</dbReference>
<dbReference type="Pfam" id="PF03055">
    <property type="entry name" value="RPE65"/>
    <property type="match status" value="1"/>
</dbReference>
<dbReference type="InterPro" id="IPR004294">
    <property type="entry name" value="Carotenoid_Oase"/>
</dbReference>
<evidence type="ECO:0000256" key="4">
    <source>
        <dbReference type="ARBA" id="ARBA00023004"/>
    </source>
</evidence>
<protein>
    <recommendedName>
        <fullName evidence="6">Dioxygenase</fullName>
        <ecNumber evidence="6">1.13.11.-</ecNumber>
    </recommendedName>
</protein>
<dbReference type="GO" id="GO:0046872">
    <property type="term" value="F:metal ion binding"/>
    <property type="evidence" value="ECO:0007669"/>
    <property type="project" value="UniProtKB-KW"/>
</dbReference>
<keyword evidence="3 6" id="KW-0560">Oxidoreductase</keyword>
<dbReference type="GO" id="GO:0016121">
    <property type="term" value="P:carotene catabolic process"/>
    <property type="evidence" value="ECO:0007669"/>
    <property type="project" value="TreeGrafter"/>
</dbReference>
<evidence type="ECO:0000313" key="7">
    <source>
        <dbReference type="EMBL" id="GFG88686.1"/>
    </source>
</evidence>
<feature type="binding site" evidence="5">
    <location>
        <position position="170"/>
    </location>
    <ligand>
        <name>Fe cation</name>
        <dbReference type="ChEBI" id="CHEBI:24875"/>
        <note>catalytic</note>
    </ligand>
</feature>
<dbReference type="EC" id="1.13.11.-" evidence="6"/>
<dbReference type="EMBL" id="BLKZ01000001">
    <property type="protein sequence ID" value="GFG88686.1"/>
    <property type="molecule type" value="Genomic_DNA"/>
</dbReference>
<comment type="cofactor">
    <cofactor evidence="5 6">
        <name>Fe(2+)</name>
        <dbReference type="ChEBI" id="CHEBI:29033"/>
    </cofactor>
    <text evidence="5 6">Binds 1 Fe(2+) ion per subunit.</text>
</comment>
<evidence type="ECO:0000256" key="2">
    <source>
        <dbReference type="ARBA" id="ARBA00022723"/>
    </source>
</evidence>
<dbReference type="GO" id="GO:0010436">
    <property type="term" value="F:carotenoid dioxygenase activity"/>
    <property type="evidence" value="ECO:0007669"/>
    <property type="project" value="TreeGrafter"/>
</dbReference>
<dbReference type="AlphaFoldDB" id="A0A7I9YJ29"/>
<organism evidence="7 8">
    <name type="scientific">Mycobacterium bourgelatii</name>
    <dbReference type="NCBI Taxonomy" id="1273442"/>
    <lineage>
        <taxon>Bacteria</taxon>
        <taxon>Bacillati</taxon>
        <taxon>Actinomycetota</taxon>
        <taxon>Actinomycetes</taxon>
        <taxon>Mycobacteriales</taxon>
        <taxon>Mycobacteriaceae</taxon>
        <taxon>Mycobacterium</taxon>
    </lineage>
</organism>
<evidence type="ECO:0000256" key="3">
    <source>
        <dbReference type="ARBA" id="ARBA00023002"/>
    </source>
</evidence>
<evidence type="ECO:0000313" key="8">
    <source>
        <dbReference type="Proteomes" id="UP000465360"/>
    </source>
</evidence>
<keyword evidence="4 5" id="KW-0408">Iron</keyword>
<sequence length="523" mass="57503">MVSPSVPESSLTVYAPLYDEHDYVIDDYEGTLPAELRGTLYRNGPGKLDAGGHPLGHLFDGDGMLSMFAFSDGAVHYRNRYIQTEHYRKSLESKEIPFRTLGTMRPGGLLANALRFPANVANTGVVMHAGKLLALWEGGPPTEIDPDTLDTIGIDRFGGKLRWLGAFSAHPKWDRATGDMFNFGLAMFPIPKLICYRVDRAGKLHRLGHLTLPGPMFNHDVGLTARNMVFVVPPLIFPIDMFIGAGLGVRNFIDAIQYDAKRGTMIGLMPRSGGKPLVLHTDPTLHLHLVNAYEDRTDTVVEMVNYHASWEQLNGQLSAVQSLDQMGSVPYGGHLLRMRITRSGKVTQERFSDTTGEFPAFNLSRTGQRSRYTYLATGLDASVLPNAIAKVDNVSGAAVTYRLPPGHLPQEGVFAARPGGTDEDDGWLLVPTQDGINNTANLLVLDAGNLDAGPVYTGRLRHHLPLSFHGYFTPPRRPAGLTYPRCRDHPAIATNSGAMRSMIFAHGTVTTGRPRPTLRRCWR</sequence>
<keyword evidence="8" id="KW-1185">Reference proteome</keyword>